<feature type="compositionally biased region" description="Basic and acidic residues" evidence="1">
    <location>
        <begin position="67"/>
        <end position="86"/>
    </location>
</feature>
<name>A0ABQ8NBT1_PYRGI</name>
<evidence type="ECO:0000256" key="1">
    <source>
        <dbReference type="SAM" id="MobiDB-lite"/>
    </source>
</evidence>
<reference evidence="2" key="1">
    <citation type="submission" date="2021-01" db="EMBL/GenBank/DDBJ databases">
        <title>Deciphering the adaptive evolutionary patterns associated with biogeogrpahic diversity in the finger millet blast pathogen Magnaporthe oryzae in Eastern Africa.</title>
        <authorList>
            <person name="Onyema G."/>
            <person name="Shittu T.A."/>
            <person name="Dodsworth S."/>
            <person name="Devilliers S."/>
            <person name="Muthumeenakshi S."/>
            <person name="Sreenivasaprasad S."/>
        </authorList>
    </citation>
    <scope>NUCLEOTIDE SEQUENCE</scope>
    <source>
        <strain evidence="2">D15/s37</strain>
    </source>
</reference>
<feature type="compositionally biased region" description="Polar residues" evidence="1">
    <location>
        <begin position="87"/>
        <end position="98"/>
    </location>
</feature>
<dbReference type="EMBL" id="JABSND010000195">
    <property type="protein sequence ID" value="KAI6294584.1"/>
    <property type="molecule type" value="Genomic_DNA"/>
</dbReference>
<sequence>MEPIPAAVSCSLLPCVKTYSAVIHNSQYKESVLSTEILRPGKTAFHHDTFLYLDFATVIDPLRDGVRKKCEPSKRQAPLTRRESRTKSFSPALETTSASDRHLSAGTNQSAYGDSRRYSVQD</sequence>
<comment type="caution">
    <text evidence="2">The sequence shown here is derived from an EMBL/GenBank/DDBJ whole genome shotgun (WGS) entry which is preliminary data.</text>
</comment>
<organism evidence="2 3">
    <name type="scientific">Pyricularia grisea</name>
    <name type="common">Crabgrass-specific blast fungus</name>
    <name type="synonym">Magnaporthe grisea</name>
    <dbReference type="NCBI Taxonomy" id="148305"/>
    <lineage>
        <taxon>Eukaryota</taxon>
        <taxon>Fungi</taxon>
        <taxon>Dikarya</taxon>
        <taxon>Ascomycota</taxon>
        <taxon>Pezizomycotina</taxon>
        <taxon>Sordariomycetes</taxon>
        <taxon>Sordariomycetidae</taxon>
        <taxon>Magnaporthales</taxon>
        <taxon>Pyriculariaceae</taxon>
        <taxon>Pyricularia</taxon>
    </lineage>
</organism>
<protein>
    <submittedName>
        <fullName evidence="2">Uncharacterized protein</fullName>
    </submittedName>
</protein>
<keyword evidence="3" id="KW-1185">Reference proteome</keyword>
<evidence type="ECO:0000313" key="3">
    <source>
        <dbReference type="Proteomes" id="UP001059893"/>
    </source>
</evidence>
<feature type="region of interest" description="Disordered" evidence="1">
    <location>
        <begin position="67"/>
        <end position="122"/>
    </location>
</feature>
<dbReference type="Proteomes" id="UP001059893">
    <property type="component" value="Unassembled WGS sequence"/>
</dbReference>
<accession>A0ABQ8NBT1</accession>
<proteinExistence type="predicted"/>
<gene>
    <name evidence="2" type="ORF">MCOR33_008335</name>
</gene>
<evidence type="ECO:0000313" key="2">
    <source>
        <dbReference type="EMBL" id="KAI6294584.1"/>
    </source>
</evidence>